<dbReference type="GO" id="GO:0004803">
    <property type="term" value="F:transposase activity"/>
    <property type="evidence" value="ECO:0007669"/>
    <property type="project" value="InterPro"/>
</dbReference>
<feature type="non-terminal residue" evidence="3">
    <location>
        <position position="255"/>
    </location>
</feature>
<sequence length="255" mass="29890">KRGYECQIPLYKVFNYILFRLHTGCQWHRIPIEDDPEHPRKKEISWHAIYYHFRKWSRDGSLERVWQSSIMTIAVDLNLSELNLDGSHTIAKKGGESVAYQGRKKAKTTNILPITDGQGFIIATTGLIVGNHNDAFNLKSHLQIAFKSMKRLGLNFQGAFFNADKAFDTHDARKTCFNHGVIPNMDENKRNRKHRKRGRKRLFNSDIYKHRFTSERSFAWIDKFRALLLRFDRKDAFFLGAHFIAFALINLRHII</sequence>
<organism evidence="3">
    <name type="scientific">marine sediment metagenome</name>
    <dbReference type="NCBI Taxonomy" id="412755"/>
    <lineage>
        <taxon>unclassified sequences</taxon>
        <taxon>metagenomes</taxon>
        <taxon>ecological metagenomes</taxon>
    </lineage>
</organism>
<feature type="domain" description="Transposase IS4-like" evidence="1">
    <location>
        <begin position="99"/>
        <end position="248"/>
    </location>
</feature>
<dbReference type="GO" id="GO:0003677">
    <property type="term" value="F:DNA binding"/>
    <property type="evidence" value="ECO:0007669"/>
    <property type="project" value="InterPro"/>
</dbReference>
<dbReference type="NCBIfam" id="NF033580">
    <property type="entry name" value="transpos_IS5_3"/>
    <property type="match status" value="1"/>
</dbReference>
<comment type="caution">
    <text evidence="3">The sequence shown here is derived from an EMBL/GenBank/DDBJ whole genome shotgun (WGS) entry which is preliminary data.</text>
</comment>
<feature type="domain" description="Insertion element IS402-like" evidence="2">
    <location>
        <begin position="7"/>
        <end position="66"/>
    </location>
</feature>
<dbReference type="InterPro" id="IPR025161">
    <property type="entry name" value="IS402-like_dom"/>
</dbReference>
<name>X1NCJ2_9ZZZZ</name>
<evidence type="ECO:0000259" key="1">
    <source>
        <dbReference type="Pfam" id="PF01609"/>
    </source>
</evidence>
<accession>X1NCJ2</accession>
<dbReference type="Pfam" id="PF01609">
    <property type="entry name" value="DDE_Tnp_1"/>
    <property type="match status" value="1"/>
</dbReference>
<evidence type="ECO:0000259" key="2">
    <source>
        <dbReference type="Pfam" id="PF13340"/>
    </source>
</evidence>
<proteinExistence type="predicted"/>
<dbReference type="EMBL" id="BARV01030438">
    <property type="protein sequence ID" value="GAI41353.1"/>
    <property type="molecule type" value="Genomic_DNA"/>
</dbReference>
<dbReference type="PANTHER" id="PTHR30007">
    <property type="entry name" value="PHP DOMAIN PROTEIN"/>
    <property type="match status" value="1"/>
</dbReference>
<dbReference type="InterPro" id="IPR002559">
    <property type="entry name" value="Transposase_11"/>
</dbReference>
<protein>
    <submittedName>
        <fullName evidence="3">Uncharacterized protein</fullName>
    </submittedName>
</protein>
<dbReference type="Pfam" id="PF13340">
    <property type="entry name" value="DUF4096"/>
    <property type="match status" value="1"/>
</dbReference>
<feature type="non-terminal residue" evidence="3">
    <location>
        <position position="1"/>
    </location>
</feature>
<gene>
    <name evidence="3" type="ORF">S06H3_48348</name>
</gene>
<dbReference type="GO" id="GO:0006313">
    <property type="term" value="P:DNA transposition"/>
    <property type="evidence" value="ECO:0007669"/>
    <property type="project" value="InterPro"/>
</dbReference>
<dbReference type="AlphaFoldDB" id="X1NCJ2"/>
<reference evidence="3" key="1">
    <citation type="journal article" date="2014" name="Front. Microbiol.">
        <title>High frequency of phylogenetically diverse reductive dehalogenase-homologous genes in deep subseafloor sedimentary metagenomes.</title>
        <authorList>
            <person name="Kawai M."/>
            <person name="Futagami T."/>
            <person name="Toyoda A."/>
            <person name="Takaki Y."/>
            <person name="Nishi S."/>
            <person name="Hori S."/>
            <person name="Arai W."/>
            <person name="Tsubouchi T."/>
            <person name="Morono Y."/>
            <person name="Uchiyama I."/>
            <person name="Ito T."/>
            <person name="Fujiyama A."/>
            <person name="Inagaki F."/>
            <person name="Takami H."/>
        </authorList>
    </citation>
    <scope>NUCLEOTIDE SEQUENCE</scope>
    <source>
        <strain evidence="3">Expedition CK06-06</strain>
    </source>
</reference>
<evidence type="ECO:0000313" key="3">
    <source>
        <dbReference type="EMBL" id="GAI41353.1"/>
    </source>
</evidence>